<dbReference type="STRING" id="1104324.P186_2271"/>
<dbReference type="Proteomes" id="UP000005867">
    <property type="component" value="Chromosome"/>
</dbReference>
<accession>G7VBP6</accession>
<dbReference type="GO" id="GO:0016887">
    <property type="term" value="F:ATP hydrolysis activity"/>
    <property type="evidence" value="ECO:0007669"/>
    <property type="project" value="UniProtKB-UniRule"/>
</dbReference>
<comment type="subunit">
    <text evidence="8">Homodimer.</text>
</comment>
<evidence type="ECO:0000256" key="2">
    <source>
        <dbReference type="ARBA" id="ARBA00022741"/>
    </source>
</evidence>
<dbReference type="GO" id="GO:0051539">
    <property type="term" value="F:4 iron, 4 sulfur cluster binding"/>
    <property type="evidence" value="ECO:0007669"/>
    <property type="project" value="TreeGrafter"/>
</dbReference>
<evidence type="ECO:0000256" key="8">
    <source>
        <dbReference type="HAMAP-Rule" id="MF_02040"/>
    </source>
</evidence>
<evidence type="ECO:0000313" key="9">
    <source>
        <dbReference type="EMBL" id="AET33663.1"/>
    </source>
</evidence>
<keyword evidence="1 8" id="KW-0479">Metal-binding</keyword>
<dbReference type="AlphaFoldDB" id="G7VBP6"/>
<proteinExistence type="inferred from homology"/>
<name>G7VBP6_9CREN</name>
<keyword evidence="5 8" id="KW-0411">Iron-sulfur</keyword>
<dbReference type="EMBL" id="CP003098">
    <property type="protein sequence ID" value="AET33663.1"/>
    <property type="molecule type" value="Genomic_DNA"/>
</dbReference>
<organism evidence="9 10">
    <name type="scientific">Pyrobaculum ferrireducens</name>
    <dbReference type="NCBI Taxonomy" id="1104324"/>
    <lineage>
        <taxon>Archaea</taxon>
        <taxon>Thermoproteota</taxon>
        <taxon>Thermoprotei</taxon>
        <taxon>Thermoproteales</taxon>
        <taxon>Thermoproteaceae</taxon>
        <taxon>Pyrobaculum</taxon>
    </lineage>
</organism>
<dbReference type="SUPFAM" id="SSF52540">
    <property type="entry name" value="P-loop containing nucleoside triphosphate hydrolases"/>
    <property type="match status" value="1"/>
</dbReference>
<dbReference type="GO" id="GO:0140663">
    <property type="term" value="F:ATP-dependent FeS chaperone activity"/>
    <property type="evidence" value="ECO:0007669"/>
    <property type="project" value="InterPro"/>
</dbReference>
<comment type="similarity">
    <text evidence="8">Belongs to the Mrp/NBP35 ATP-binding proteins family.</text>
</comment>
<evidence type="ECO:0000256" key="3">
    <source>
        <dbReference type="ARBA" id="ARBA00022840"/>
    </source>
</evidence>
<dbReference type="GO" id="GO:0005524">
    <property type="term" value="F:ATP binding"/>
    <property type="evidence" value="ECO:0007669"/>
    <property type="project" value="UniProtKB-UniRule"/>
</dbReference>
<dbReference type="PROSITE" id="PS01215">
    <property type="entry name" value="MRP"/>
    <property type="match status" value="1"/>
</dbReference>
<dbReference type="RefSeq" id="WP_014289488.1">
    <property type="nucleotide sequence ID" value="NC_016645.1"/>
</dbReference>
<keyword evidence="4 8" id="KW-0408">Iron</keyword>
<keyword evidence="8" id="KW-0378">Hydrolase</keyword>
<protein>
    <recommendedName>
        <fullName evidence="7 8">Iron-sulfur cluster carrier protein</fullName>
    </recommendedName>
</protein>
<dbReference type="GO" id="GO:0046872">
    <property type="term" value="F:metal ion binding"/>
    <property type="evidence" value="ECO:0007669"/>
    <property type="project" value="UniProtKB-KW"/>
</dbReference>
<reference evidence="9 10" key="1">
    <citation type="journal article" date="2012" name="J. Bacteriol.">
        <title>Complete genome sequence of strain 1860, a crenarchaeon of the genus pyrobaculum able to grow with various electron acceptors.</title>
        <authorList>
            <person name="Mardanov A.V."/>
            <person name="Gumerov V.M."/>
            <person name="Slobodkina G.B."/>
            <person name="Beletsky A.V."/>
            <person name="Bonch-Osmolovskaya E.A."/>
            <person name="Ravin N.V."/>
            <person name="Skryabin K.G."/>
        </authorList>
    </citation>
    <scope>NUCLEOTIDE SEQUENCE [LARGE SCALE GENOMIC DNA]</scope>
    <source>
        <strain evidence="9 10">1860</strain>
    </source>
</reference>
<dbReference type="HOGENOM" id="CLU_024839_0_1_2"/>
<evidence type="ECO:0000256" key="6">
    <source>
        <dbReference type="ARBA" id="ARBA00058094"/>
    </source>
</evidence>
<dbReference type="KEGG" id="pyr:P186_2271"/>
<evidence type="ECO:0000313" key="10">
    <source>
        <dbReference type="Proteomes" id="UP000005867"/>
    </source>
</evidence>
<evidence type="ECO:0000256" key="1">
    <source>
        <dbReference type="ARBA" id="ARBA00022723"/>
    </source>
</evidence>
<keyword evidence="3 8" id="KW-0067">ATP-binding</keyword>
<sequence>MSVRVNIRGQAPAPGSLADALKNVKLKLVTISGKGGVGKSLVTTSIAVGFAMRGYKVGILDGDVYGPTVPKMLGLSDSTLYVDQKTNKIIPVVGPLGIKVVSIEFALPSDDTAVIWRAPLVNQTLRDFIAQVEWGPLDVLVVDLPPGTGDAPLTIAQSLQGGLDGSVIVTIPTEISRRIVLKSIDFSRKLNIRVAGVVENMCCFKCPDNGKVYYIFGKDAGRRIAEAAGVPFLGGIPIDPEFSQYLDSGRLHEFLAQDNETAKAILTISDKLIEMYKEKLSQQIAPREEKPKRISLLKLPGEEEEEDS</sequence>
<dbReference type="FunFam" id="3.40.50.300:FF:001119">
    <property type="entry name" value="Iron-sulfur cluster carrier protein"/>
    <property type="match status" value="1"/>
</dbReference>
<dbReference type="GO" id="GO:0016226">
    <property type="term" value="P:iron-sulfur cluster assembly"/>
    <property type="evidence" value="ECO:0007669"/>
    <property type="project" value="InterPro"/>
</dbReference>
<evidence type="ECO:0000256" key="7">
    <source>
        <dbReference type="ARBA" id="ARBA00074706"/>
    </source>
</evidence>
<dbReference type="OrthoDB" id="8297at2157"/>
<dbReference type="InterPro" id="IPR044304">
    <property type="entry name" value="NUBPL-like"/>
</dbReference>
<dbReference type="PANTHER" id="PTHR42961">
    <property type="entry name" value="IRON-SULFUR PROTEIN NUBPL"/>
    <property type="match status" value="1"/>
</dbReference>
<dbReference type="InterPro" id="IPR000808">
    <property type="entry name" value="Mrp-like_CS"/>
</dbReference>
<evidence type="ECO:0000256" key="5">
    <source>
        <dbReference type="ARBA" id="ARBA00023014"/>
    </source>
</evidence>
<dbReference type="GeneID" id="11593875"/>
<dbReference type="PANTHER" id="PTHR42961:SF2">
    <property type="entry name" value="IRON-SULFUR PROTEIN NUBPL"/>
    <property type="match status" value="1"/>
</dbReference>
<evidence type="ECO:0000256" key="4">
    <source>
        <dbReference type="ARBA" id="ARBA00023004"/>
    </source>
</evidence>
<dbReference type="Gene3D" id="3.40.50.300">
    <property type="entry name" value="P-loop containing nucleotide triphosphate hydrolases"/>
    <property type="match status" value="1"/>
</dbReference>
<dbReference type="CDD" id="cd02037">
    <property type="entry name" value="Mrp_NBP35"/>
    <property type="match status" value="1"/>
</dbReference>
<dbReference type="InterPro" id="IPR019591">
    <property type="entry name" value="Mrp/NBP35_ATP-bd"/>
</dbReference>
<keyword evidence="2 8" id="KW-0547">Nucleotide-binding</keyword>
<dbReference type="HAMAP" id="MF_02040">
    <property type="entry name" value="Mrp_NBP35"/>
    <property type="match status" value="1"/>
</dbReference>
<dbReference type="eggNOG" id="arCOG00585">
    <property type="taxonomic scope" value="Archaea"/>
</dbReference>
<comment type="function">
    <text evidence="6 8">Binds and transfers iron-sulfur (Fe-S) clusters to target apoproteins. Can hydrolyze ATP.</text>
</comment>
<feature type="binding site" evidence="8">
    <location>
        <begin position="33"/>
        <end position="40"/>
    </location>
    <ligand>
        <name>ATP</name>
        <dbReference type="ChEBI" id="CHEBI:30616"/>
    </ligand>
</feature>
<keyword evidence="10" id="KW-1185">Reference proteome</keyword>
<dbReference type="BioCyc" id="PSP1104324:GJSN-2222-MONOMER"/>
<dbReference type="InterPro" id="IPR027417">
    <property type="entry name" value="P-loop_NTPase"/>
</dbReference>
<dbReference type="InterPro" id="IPR033756">
    <property type="entry name" value="YlxH/NBP35"/>
</dbReference>
<dbReference type="Pfam" id="PF10609">
    <property type="entry name" value="ParA"/>
    <property type="match status" value="1"/>
</dbReference>
<gene>
    <name evidence="9" type="ORF">P186_2271</name>
</gene>